<reference evidence="1 2" key="1">
    <citation type="submission" date="2021-05" db="EMBL/GenBank/DDBJ databases">
        <authorList>
            <person name="Zahm M."/>
            <person name="Klopp C."/>
            <person name="Cabau C."/>
            <person name="Kuhl H."/>
            <person name="Suciu R."/>
            <person name="Ciorpac M."/>
            <person name="Holostenco D."/>
            <person name="Gessner J."/>
            <person name="Wuertz S."/>
            <person name="Hohne C."/>
            <person name="Stock M."/>
            <person name="Gislard M."/>
            <person name="Lluch J."/>
            <person name="Milhes M."/>
            <person name="Lampietro C."/>
            <person name="Lopez Roques C."/>
            <person name="Donnadieu C."/>
            <person name="Du K."/>
            <person name="Schartl M."/>
            <person name="Guiguen Y."/>
        </authorList>
    </citation>
    <scope>NUCLEOTIDE SEQUENCE [LARGE SCALE GENOMIC DNA]</scope>
    <source>
        <strain evidence="1">Hh-F2</strain>
        <tissue evidence="1">Blood</tissue>
    </source>
</reference>
<gene>
    <name evidence="1" type="ORF">HHUSO_G6976</name>
</gene>
<accession>A0ABR0ZYW2</accession>
<protein>
    <submittedName>
        <fullName evidence="1">Cysteine-rich venom protein kaouthin-1-like</fullName>
    </submittedName>
</protein>
<dbReference type="InterPro" id="IPR035940">
    <property type="entry name" value="CAP_sf"/>
</dbReference>
<feature type="non-terminal residue" evidence="1">
    <location>
        <position position="1"/>
    </location>
</feature>
<sequence length="63" mass="7087">WANTCSMNHSPSDMRTISTSGCGENLYMSNKVGCAVAHCPGSEYEYVYVCQYCPLEVMFFFLI</sequence>
<proteinExistence type="predicted"/>
<keyword evidence="2" id="KW-1185">Reference proteome</keyword>
<dbReference type="SUPFAM" id="SSF55797">
    <property type="entry name" value="PR-1-like"/>
    <property type="match status" value="1"/>
</dbReference>
<dbReference type="Gene3D" id="3.40.33.10">
    <property type="entry name" value="CAP"/>
    <property type="match status" value="1"/>
</dbReference>
<organism evidence="1 2">
    <name type="scientific">Huso huso</name>
    <name type="common">Beluga</name>
    <name type="synonym">Acipenser huso</name>
    <dbReference type="NCBI Taxonomy" id="61971"/>
    <lineage>
        <taxon>Eukaryota</taxon>
        <taxon>Metazoa</taxon>
        <taxon>Chordata</taxon>
        <taxon>Craniata</taxon>
        <taxon>Vertebrata</taxon>
        <taxon>Euteleostomi</taxon>
        <taxon>Actinopterygii</taxon>
        <taxon>Chondrostei</taxon>
        <taxon>Acipenseriformes</taxon>
        <taxon>Acipenseridae</taxon>
        <taxon>Huso</taxon>
    </lineage>
</organism>
<evidence type="ECO:0000313" key="2">
    <source>
        <dbReference type="Proteomes" id="UP001369086"/>
    </source>
</evidence>
<evidence type="ECO:0000313" key="1">
    <source>
        <dbReference type="EMBL" id="KAK6490009.1"/>
    </source>
</evidence>
<name>A0ABR0ZYW2_HUSHU</name>
<dbReference type="Proteomes" id="UP001369086">
    <property type="component" value="Unassembled WGS sequence"/>
</dbReference>
<comment type="caution">
    <text evidence="1">The sequence shown here is derived from an EMBL/GenBank/DDBJ whole genome shotgun (WGS) entry which is preliminary data.</text>
</comment>
<dbReference type="EMBL" id="JAHFZB010000005">
    <property type="protein sequence ID" value="KAK6490009.1"/>
    <property type="molecule type" value="Genomic_DNA"/>
</dbReference>